<name>A0AAD7NXA1_9AGAR</name>
<reference evidence="2" key="1">
    <citation type="submission" date="2023-03" db="EMBL/GenBank/DDBJ databases">
        <title>Massive genome expansion in bonnet fungi (Mycena s.s.) driven by repeated elements and novel gene families across ecological guilds.</title>
        <authorList>
            <consortium name="Lawrence Berkeley National Laboratory"/>
            <person name="Harder C.B."/>
            <person name="Miyauchi S."/>
            <person name="Viragh M."/>
            <person name="Kuo A."/>
            <person name="Thoen E."/>
            <person name="Andreopoulos B."/>
            <person name="Lu D."/>
            <person name="Skrede I."/>
            <person name="Drula E."/>
            <person name="Henrissat B."/>
            <person name="Morin E."/>
            <person name="Kohler A."/>
            <person name="Barry K."/>
            <person name="LaButti K."/>
            <person name="Morin E."/>
            <person name="Salamov A."/>
            <person name="Lipzen A."/>
            <person name="Mereny Z."/>
            <person name="Hegedus B."/>
            <person name="Baldrian P."/>
            <person name="Stursova M."/>
            <person name="Weitz H."/>
            <person name="Taylor A."/>
            <person name="Grigoriev I.V."/>
            <person name="Nagy L.G."/>
            <person name="Martin F."/>
            <person name="Kauserud H."/>
        </authorList>
    </citation>
    <scope>NUCLEOTIDE SEQUENCE</scope>
    <source>
        <strain evidence="2">CBHHK188m</strain>
    </source>
</reference>
<dbReference type="EMBL" id="JARJLG010000008">
    <property type="protein sequence ID" value="KAJ7778715.1"/>
    <property type="molecule type" value="Genomic_DNA"/>
</dbReference>
<gene>
    <name evidence="2" type="ORF">DFH07DRAFT_950729</name>
</gene>
<organism evidence="2 3">
    <name type="scientific">Mycena maculata</name>
    <dbReference type="NCBI Taxonomy" id="230809"/>
    <lineage>
        <taxon>Eukaryota</taxon>
        <taxon>Fungi</taxon>
        <taxon>Dikarya</taxon>
        <taxon>Basidiomycota</taxon>
        <taxon>Agaricomycotina</taxon>
        <taxon>Agaricomycetes</taxon>
        <taxon>Agaricomycetidae</taxon>
        <taxon>Agaricales</taxon>
        <taxon>Marasmiineae</taxon>
        <taxon>Mycenaceae</taxon>
        <taxon>Mycena</taxon>
    </lineage>
</organism>
<proteinExistence type="predicted"/>
<feature type="compositionally biased region" description="Basic residues" evidence="1">
    <location>
        <begin position="108"/>
        <end position="117"/>
    </location>
</feature>
<comment type="caution">
    <text evidence="2">The sequence shown here is derived from an EMBL/GenBank/DDBJ whole genome shotgun (WGS) entry which is preliminary data.</text>
</comment>
<protein>
    <submittedName>
        <fullName evidence="2">Uncharacterized protein</fullName>
    </submittedName>
</protein>
<evidence type="ECO:0000313" key="2">
    <source>
        <dbReference type="EMBL" id="KAJ7778715.1"/>
    </source>
</evidence>
<dbReference type="Proteomes" id="UP001215280">
    <property type="component" value="Unassembled WGS sequence"/>
</dbReference>
<evidence type="ECO:0000256" key="1">
    <source>
        <dbReference type="SAM" id="MobiDB-lite"/>
    </source>
</evidence>
<sequence length="526" mass="56700">MGDSKSKSARRLSKRLAGKETEASPKALSSPGPHSSEDTPLNASVDFCLTDLAFAPNKNDSSDSDSDSSIFITPPPEVQVTKHAKKPSKKRTTASVTVDDSDSESSRPAKKRAKAKGKRAEVTEDFGKHKLVLHIPRVSAVGNQRENFTHATTFSEALDVIYNTVGCADVARKPDLSYKLGNALVKATPMSLDSDADWEGCLEDVRQAEKLKKGALIPVHILVTDQYLASLLVKLGKEKNKAPAKVRGKTKVQILDLDHAQSDDDDFDEGLGPMEDEGKFLEQLQSQYGHCQLCGPTKACKITIDGSHHKLSNNQLSAWAKALTLGMHAVTLKTPPRDVKGQSLFSMFFKSAGPATAAMVPAIAGAPLQAPFGPYMGMNPYAFMPWGMPGPMGHPNASHQPTTPVAPTPFPGVDRPSHASSSTLAAAFLSSDPPEMGALNPYPEIHDFLSKLHEHAPRRGLLGYIATFEDMDLYNIDEIFQLGKAEDLVRVTAASSSQVTLGNAGHILAEVKAAMKRVDREKKSFA</sequence>
<keyword evidence="3" id="KW-1185">Reference proteome</keyword>
<accession>A0AAD7NXA1</accession>
<feature type="region of interest" description="Disordered" evidence="1">
    <location>
        <begin position="56"/>
        <end position="121"/>
    </location>
</feature>
<feature type="compositionally biased region" description="Basic residues" evidence="1">
    <location>
        <begin position="82"/>
        <end position="92"/>
    </location>
</feature>
<feature type="region of interest" description="Disordered" evidence="1">
    <location>
        <begin position="1"/>
        <end position="42"/>
    </location>
</feature>
<evidence type="ECO:0000313" key="3">
    <source>
        <dbReference type="Proteomes" id="UP001215280"/>
    </source>
</evidence>
<dbReference type="AlphaFoldDB" id="A0AAD7NXA1"/>
<feature type="compositionally biased region" description="Basic residues" evidence="1">
    <location>
        <begin position="7"/>
        <end position="16"/>
    </location>
</feature>